<accession>A0A0E9RD11</accession>
<dbReference type="EMBL" id="GBXM01081541">
    <property type="protein sequence ID" value="JAH27036.1"/>
    <property type="molecule type" value="Transcribed_RNA"/>
</dbReference>
<name>A0A0E9RD11_ANGAN</name>
<sequence length="28" mass="3137">MRLNNLNKSTRDSAKTLGCVQMNCVVHC</sequence>
<evidence type="ECO:0000313" key="1">
    <source>
        <dbReference type="EMBL" id="JAH27036.1"/>
    </source>
</evidence>
<protein>
    <submittedName>
        <fullName evidence="1">Uncharacterized protein</fullName>
    </submittedName>
</protein>
<reference evidence="1" key="2">
    <citation type="journal article" date="2015" name="Fish Shellfish Immunol.">
        <title>Early steps in the European eel (Anguilla anguilla)-Vibrio vulnificus interaction in the gills: Role of the RtxA13 toxin.</title>
        <authorList>
            <person name="Callol A."/>
            <person name="Pajuelo D."/>
            <person name="Ebbesson L."/>
            <person name="Teles M."/>
            <person name="MacKenzie S."/>
            <person name="Amaro C."/>
        </authorList>
    </citation>
    <scope>NUCLEOTIDE SEQUENCE</scope>
</reference>
<dbReference type="AlphaFoldDB" id="A0A0E9RD11"/>
<organism evidence="1">
    <name type="scientific">Anguilla anguilla</name>
    <name type="common">European freshwater eel</name>
    <name type="synonym">Muraena anguilla</name>
    <dbReference type="NCBI Taxonomy" id="7936"/>
    <lineage>
        <taxon>Eukaryota</taxon>
        <taxon>Metazoa</taxon>
        <taxon>Chordata</taxon>
        <taxon>Craniata</taxon>
        <taxon>Vertebrata</taxon>
        <taxon>Euteleostomi</taxon>
        <taxon>Actinopterygii</taxon>
        <taxon>Neopterygii</taxon>
        <taxon>Teleostei</taxon>
        <taxon>Anguilliformes</taxon>
        <taxon>Anguillidae</taxon>
        <taxon>Anguilla</taxon>
    </lineage>
</organism>
<reference evidence="1" key="1">
    <citation type="submission" date="2014-11" db="EMBL/GenBank/DDBJ databases">
        <authorList>
            <person name="Amaro Gonzalez C."/>
        </authorList>
    </citation>
    <scope>NUCLEOTIDE SEQUENCE</scope>
</reference>
<proteinExistence type="predicted"/>